<reference evidence="1" key="1">
    <citation type="submission" date="2022-05" db="EMBL/GenBank/DDBJ databases">
        <title>Chromosome-level genome of Chaenocephalus aceratus.</title>
        <authorList>
            <person name="Park H."/>
        </authorList>
    </citation>
    <scope>NUCLEOTIDE SEQUENCE</scope>
    <source>
        <strain evidence="1">KU_202001</strain>
    </source>
</reference>
<gene>
    <name evidence="1" type="ORF">KUCAC02_002462</name>
</gene>
<organism evidence="1 2">
    <name type="scientific">Chaenocephalus aceratus</name>
    <name type="common">Blackfin icefish</name>
    <name type="synonym">Chaenichthys aceratus</name>
    <dbReference type="NCBI Taxonomy" id="36190"/>
    <lineage>
        <taxon>Eukaryota</taxon>
        <taxon>Metazoa</taxon>
        <taxon>Chordata</taxon>
        <taxon>Craniata</taxon>
        <taxon>Vertebrata</taxon>
        <taxon>Euteleostomi</taxon>
        <taxon>Actinopterygii</taxon>
        <taxon>Neopterygii</taxon>
        <taxon>Teleostei</taxon>
        <taxon>Neoteleostei</taxon>
        <taxon>Acanthomorphata</taxon>
        <taxon>Eupercaria</taxon>
        <taxon>Perciformes</taxon>
        <taxon>Notothenioidei</taxon>
        <taxon>Channichthyidae</taxon>
        <taxon>Chaenocephalus</taxon>
    </lineage>
</organism>
<sequence length="442" mass="48319">MMSPCPHLGSAPPPPPQVLDIPAASGVRPTAPPQVLDIPAASGVRPTAPPQVLDIPAASGVRPTAPPPGFGHPLHIWGQTHRPPPGFGHPRRIWGQTHRSPVHSPFAMDNTSPLHSPSSPHVAFARSTFDPEARIDVVFIDIEGVGEGAVDEGGPTREFCTLLMRQIQAYLIFEGPEERRTLALDSVALQKGHYKIIGQMIVVCLLQGLVSPHFLSDRLFQQIAEATTVEAAKEAVEEASEELSLMGGMRFLSNLSQRDELLAAVLHHYCDGRLLEALQQFREGFQICGANKVLIALRTVFIEDTTPIEAEDIYRAFGVSSLSVEGSNRRQMEARTIGFWRDWLQTVEGGERPLSLGDVLQFATGLQKIPVGGFPSPPTLTFLHPEDGHAQFPTANTCAFVLRLPVFRQYDKFQEAMENGISWGATFGFLQFLNGKHTSSED</sequence>
<accession>A0ACB9XTS0</accession>
<evidence type="ECO:0000313" key="1">
    <source>
        <dbReference type="EMBL" id="KAI4830858.1"/>
    </source>
</evidence>
<name>A0ACB9XTS0_CHAAC</name>
<evidence type="ECO:0000313" key="2">
    <source>
        <dbReference type="Proteomes" id="UP001057452"/>
    </source>
</evidence>
<comment type="caution">
    <text evidence="1">The sequence shown here is derived from an EMBL/GenBank/DDBJ whole genome shotgun (WGS) entry which is preliminary data.</text>
</comment>
<dbReference type="EMBL" id="CM043787">
    <property type="protein sequence ID" value="KAI4830858.1"/>
    <property type="molecule type" value="Genomic_DNA"/>
</dbReference>
<dbReference type="Proteomes" id="UP001057452">
    <property type="component" value="Chromosome 3"/>
</dbReference>
<keyword evidence="2" id="KW-1185">Reference proteome</keyword>
<proteinExistence type="predicted"/>
<protein>
    <submittedName>
        <fullName evidence="1">Uncharacterized protein</fullName>
    </submittedName>
</protein>